<evidence type="ECO:0000313" key="2">
    <source>
        <dbReference type="EMBL" id="OLP97306.1"/>
    </source>
</evidence>
<evidence type="ECO:0000259" key="1">
    <source>
        <dbReference type="Pfam" id="PF08588"/>
    </source>
</evidence>
<dbReference type="Proteomes" id="UP000186817">
    <property type="component" value="Unassembled WGS sequence"/>
</dbReference>
<accession>A0A1Q9DQ50</accession>
<dbReference type="AlphaFoldDB" id="A0A1Q9DQ50"/>
<reference evidence="2 3" key="1">
    <citation type="submission" date="2016-02" db="EMBL/GenBank/DDBJ databases">
        <title>Genome analysis of coral dinoflagellate symbionts highlights evolutionary adaptations to a symbiotic lifestyle.</title>
        <authorList>
            <person name="Aranda M."/>
            <person name="Li Y."/>
            <person name="Liew Y.J."/>
            <person name="Baumgarten S."/>
            <person name="Simakov O."/>
            <person name="Wilson M."/>
            <person name="Piel J."/>
            <person name="Ashoor H."/>
            <person name="Bougouffa S."/>
            <person name="Bajic V.B."/>
            <person name="Ryu T."/>
            <person name="Ravasi T."/>
            <person name="Bayer T."/>
            <person name="Micklem G."/>
            <person name="Kim H."/>
            <person name="Bhak J."/>
            <person name="Lajeunesse T.C."/>
            <person name="Voolstra C.R."/>
        </authorList>
    </citation>
    <scope>NUCLEOTIDE SEQUENCE [LARGE SCALE GENOMIC DNA]</scope>
    <source>
        <strain evidence="2 3">CCMP2467</strain>
    </source>
</reference>
<dbReference type="InterPro" id="IPR013897">
    <property type="entry name" value="Duc1"/>
</dbReference>
<proteinExistence type="predicted"/>
<name>A0A1Q9DQ50_SYMMI</name>
<dbReference type="OMA" id="WAFDQFI"/>
<keyword evidence="3" id="KW-1185">Reference proteome</keyword>
<evidence type="ECO:0000313" key="3">
    <source>
        <dbReference type="Proteomes" id="UP000186817"/>
    </source>
</evidence>
<gene>
    <name evidence="2" type="ORF">AK812_SmicGene20392</name>
</gene>
<dbReference type="Pfam" id="PF08588">
    <property type="entry name" value="Duc1"/>
    <property type="match status" value="1"/>
</dbReference>
<protein>
    <recommendedName>
        <fullName evidence="1">Domain of unknown function at the cortex 1 domain-containing protein</fullName>
    </recommendedName>
</protein>
<organism evidence="2 3">
    <name type="scientific">Symbiodinium microadriaticum</name>
    <name type="common">Dinoflagellate</name>
    <name type="synonym">Zooxanthella microadriatica</name>
    <dbReference type="NCBI Taxonomy" id="2951"/>
    <lineage>
        <taxon>Eukaryota</taxon>
        <taxon>Sar</taxon>
        <taxon>Alveolata</taxon>
        <taxon>Dinophyceae</taxon>
        <taxon>Suessiales</taxon>
        <taxon>Symbiodiniaceae</taxon>
        <taxon>Symbiodinium</taxon>
    </lineage>
</organism>
<feature type="domain" description="Domain of unknown function at the cortex 1" evidence="1">
    <location>
        <begin position="135"/>
        <end position="337"/>
    </location>
</feature>
<sequence length="438" mass="49295">MSAAFMDFLTSKLSEVEPRTVLVLLLLAYVLLQLSRAGSKGSSDTGGEKSFDDEGLEHMGVAGQIPPGKKLEIALDPPSGLHWSNPEDRRTPRAATDEFYEAHPLKQNQRTIKQTLAPRMSRVYSWKHQPVMYLEDQGTQQVRPQPDTGARKDFAEYFRGKTRLWELRMQFTIKTSLCSKDLYFGVELEEYVHLPAAAKRVVQLSVAAIRQALGGVYHTQGDDPAKARDGEEVERPTVVLPLWAFDQFIITPAGEEPPELTSPDFPEYGSRRKGRIAEYIREMDALVANLGPGPTYTLAFWGNSRFLDVMTWKLRGVPVVTPYDFEPLIGQPPVYAVIYALSAPSELGRDGKPESRHLPSRKKYLFRAAIWNSERRIHQQLFERLTGLRSLAGFGASESSDPPQKKSFVKNIVSAMKAVSHPRRLPFRPLSYAAYPYG</sequence>
<dbReference type="EMBL" id="LSRX01000439">
    <property type="protein sequence ID" value="OLP97306.1"/>
    <property type="molecule type" value="Genomic_DNA"/>
</dbReference>
<dbReference type="OrthoDB" id="412107at2759"/>
<comment type="caution">
    <text evidence="2">The sequence shown here is derived from an EMBL/GenBank/DDBJ whole genome shotgun (WGS) entry which is preliminary data.</text>
</comment>